<protein>
    <submittedName>
        <fullName evidence="1">RNA polymerase sigma factor SigO</fullName>
    </submittedName>
</protein>
<reference evidence="1 2" key="1">
    <citation type="submission" date="2021-03" db="EMBL/GenBank/DDBJ databases">
        <title>Antimicrobial resistance genes in bacteria isolated from Japanese honey, and their potential for conferring macrolide and lincosamide resistance in the American foulbrood pathogen Paenibacillus larvae.</title>
        <authorList>
            <person name="Okamoto M."/>
            <person name="Kumagai M."/>
            <person name="Kanamori H."/>
            <person name="Takamatsu D."/>
        </authorList>
    </citation>
    <scope>NUCLEOTIDE SEQUENCE [LARGE SCALE GENOMIC DNA]</scope>
    <source>
        <strain evidence="1 2">J34TS1</strain>
    </source>
</reference>
<dbReference type="AlphaFoldDB" id="A0A920CUN0"/>
<dbReference type="Gene3D" id="1.20.140.160">
    <property type="match status" value="1"/>
</dbReference>
<comment type="caution">
    <text evidence="1">The sequence shown here is derived from an EMBL/GenBank/DDBJ whole genome shotgun (WGS) entry which is preliminary data.</text>
</comment>
<keyword evidence="2" id="KW-1185">Reference proteome</keyword>
<dbReference type="RefSeq" id="WP_212981468.1">
    <property type="nucleotide sequence ID" value="NZ_AP025343.1"/>
</dbReference>
<name>A0A920CUN0_9BACL</name>
<dbReference type="Proteomes" id="UP000682811">
    <property type="component" value="Unassembled WGS sequence"/>
</dbReference>
<dbReference type="EMBL" id="BORT01000054">
    <property type="protein sequence ID" value="GIO51490.1"/>
    <property type="molecule type" value="Genomic_DNA"/>
</dbReference>
<dbReference type="SUPFAM" id="SSF88659">
    <property type="entry name" value="Sigma3 and sigma4 domains of RNA polymerase sigma factors"/>
    <property type="match status" value="1"/>
</dbReference>
<dbReference type="InterPro" id="IPR013324">
    <property type="entry name" value="RNA_pol_sigma_r3/r4-like"/>
</dbReference>
<organism evidence="1 2">
    <name type="scientific">Paenibacillus azoreducens</name>
    <dbReference type="NCBI Taxonomy" id="116718"/>
    <lineage>
        <taxon>Bacteria</taxon>
        <taxon>Bacillati</taxon>
        <taxon>Bacillota</taxon>
        <taxon>Bacilli</taxon>
        <taxon>Bacillales</taxon>
        <taxon>Paenibacillaceae</taxon>
        <taxon>Paenibacillus</taxon>
    </lineage>
</organism>
<accession>A0A920CUN0</accession>
<proteinExistence type="predicted"/>
<evidence type="ECO:0000313" key="1">
    <source>
        <dbReference type="EMBL" id="GIO51490.1"/>
    </source>
</evidence>
<gene>
    <name evidence="1" type="primary">sigO</name>
    <name evidence="1" type="ORF">J34TS1_62550</name>
</gene>
<sequence>MAADLKFRGLNKDELIAVSTYWEKNKKILRNPVVRGFFENQGNMELLARQLTSPTPESSQMFEAAFRRYFFRIRFTKYLSSLIKFCDIDYHRKRTLQEQRHPLVLDTPVDDGESTLGEFMYSISTVLEEDTFLSDPAKFQYSFDNEALFHAFNRLTDKQKLIITLAYSTCAMDKEIADLLHISQQAITKTRLTALRKMKKYITDRQLEYQLNRKEGSGLTWKIHS</sequence>
<evidence type="ECO:0000313" key="2">
    <source>
        <dbReference type="Proteomes" id="UP000682811"/>
    </source>
</evidence>